<evidence type="ECO:0000313" key="4">
    <source>
        <dbReference type="Proteomes" id="UP000265520"/>
    </source>
</evidence>
<feature type="region of interest" description="Disordered" evidence="1">
    <location>
        <begin position="449"/>
        <end position="469"/>
    </location>
</feature>
<dbReference type="InterPro" id="IPR001584">
    <property type="entry name" value="Integrase_cat-core"/>
</dbReference>
<reference evidence="3 4" key="1">
    <citation type="journal article" date="2018" name="Front. Plant Sci.">
        <title>Red Clover (Trifolium pratense) and Zigzag Clover (T. medium) - A Picture of Genomic Similarities and Differences.</title>
        <authorList>
            <person name="Dluhosova J."/>
            <person name="Istvanek J."/>
            <person name="Nedelnik J."/>
            <person name="Repkova J."/>
        </authorList>
    </citation>
    <scope>NUCLEOTIDE SEQUENCE [LARGE SCALE GENOMIC DNA]</scope>
    <source>
        <strain evidence="4">cv. 10/8</strain>
        <tissue evidence="3">Leaf</tissue>
    </source>
</reference>
<evidence type="ECO:0000313" key="3">
    <source>
        <dbReference type="EMBL" id="MCH82977.1"/>
    </source>
</evidence>
<dbReference type="PANTHER" id="PTHR37984:SF5">
    <property type="entry name" value="PROTEIN NYNRIN-LIKE"/>
    <property type="match status" value="1"/>
</dbReference>
<dbReference type="SUPFAM" id="SSF53098">
    <property type="entry name" value="Ribonuclease H-like"/>
    <property type="match status" value="1"/>
</dbReference>
<dbReference type="InterPro" id="IPR016197">
    <property type="entry name" value="Chromo-like_dom_sf"/>
</dbReference>
<sequence>FVRSCDICQRQKYSATSPGGLLQPLPIPNAVWEDLSIDFVTGLPKSKGFEAVLVVVDRLSKYSHFILLKHPYTAKSVAEIFVKEVVRLHGIPSSIVSDRDPIFISHFWKELFKLQGTQLRMGSAYHPETDGQTEVINRCLESYLRCFASDQPKSWAHWIPWSEFWYNSTYHVSIGKSPFEVVYGRPPPTILRFLSNETKVAAVALELTERDEALNQLKSHLLRAQQQMKIYADKKRRDVQFAIGDWVFLKLRPHRQHSVIKRINQKLAARFYGPFQVIEKIGEVAYKLQLPDTSRIHPIFHVSLLKKAVGDYPVQGELPKELEIAVDSVIYPEKVLGSRVTLQGNIDVPQSLIQWKNKPLEDVTWEDDAFIAGQFPEFSLEDKALFETGGIDRDVGLNENGKPKMPKQTNKKPTMGDRIDILESQFGAMQITLASVVDQLKEMSKKLDLQGSNHNASPTHNSAAIPAGNSSVMPVHEDVIETSNMNESRLAGKKVKLPLFEGDDPVAWITRAEIYFDVQQTPDEMRVKLSRLSMEGPTIHWFNLLMETEDHLTWEKLKKSLIARYGGRRLENPFEELSTLRQSGSVEEFVEAFELLSSQVGRLPEEQYL</sequence>
<dbReference type="Pfam" id="PF03732">
    <property type="entry name" value="Retrotrans_gag"/>
    <property type="match status" value="1"/>
</dbReference>
<evidence type="ECO:0000256" key="1">
    <source>
        <dbReference type="SAM" id="MobiDB-lite"/>
    </source>
</evidence>
<feature type="non-terminal residue" evidence="3">
    <location>
        <position position="1"/>
    </location>
</feature>
<dbReference type="AlphaFoldDB" id="A0A392M6B2"/>
<dbReference type="InterPro" id="IPR036397">
    <property type="entry name" value="RNaseH_sf"/>
</dbReference>
<feature type="non-terminal residue" evidence="3">
    <location>
        <position position="609"/>
    </location>
</feature>
<feature type="domain" description="Integrase catalytic" evidence="2">
    <location>
        <begin position="22"/>
        <end position="186"/>
    </location>
</feature>
<organism evidence="3 4">
    <name type="scientific">Trifolium medium</name>
    <dbReference type="NCBI Taxonomy" id="97028"/>
    <lineage>
        <taxon>Eukaryota</taxon>
        <taxon>Viridiplantae</taxon>
        <taxon>Streptophyta</taxon>
        <taxon>Embryophyta</taxon>
        <taxon>Tracheophyta</taxon>
        <taxon>Spermatophyta</taxon>
        <taxon>Magnoliopsida</taxon>
        <taxon>eudicotyledons</taxon>
        <taxon>Gunneridae</taxon>
        <taxon>Pentapetalae</taxon>
        <taxon>rosids</taxon>
        <taxon>fabids</taxon>
        <taxon>Fabales</taxon>
        <taxon>Fabaceae</taxon>
        <taxon>Papilionoideae</taxon>
        <taxon>50 kb inversion clade</taxon>
        <taxon>NPAAA clade</taxon>
        <taxon>Hologalegina</taxon>
        <taxon>IRL clade</taxon>
        <taxon>Trifolieae</taxon>
        <taxon>Trifolium</taxon>
    </lineage>
</organism>
<dbReference type="Gene3D" id="3.30.420.10">
    <property type="entry name" value="Ribonuclease H-like superfamily/Ribonuclease H"/>
    <property type="match status" value="1"/>
</dbReference>
<dbReference type="SUPFAM" id="SSF54160">
    <property type="entry name" value="Chromo domain-like"/>
    <property type="match status" value="1"/>
</dbReference>
<dbReference type="Proteomes" id="UP000265520">
    <property type="component" value="Unassembled WGS sequence"/>
</dbReference>
<keyword evidence="4" id="KW-1185">Reference proteome</keyword>
<dbReference type="InterPro" id="IPR056924">
    <property type="entry name" value="SH3_Tf2-1"/>
</dbReference>
<dbReference type="PROSITE" id="PS50994">
    <property type="entry name" value="INTEGRASE"/>
    <property type="match status" value="1"/>
</dbReference>
<proteinExistence type="predicted"/>
<dbReference type="GO" id="GO:0003676">
    <property type="term" value="F:nucleic acid binding"/>
    <property type="evidence" value="ECO:0007669"/>
    <property type="project" value="InterPro"/>
</dbReference>
<name>A0A392M6B2_9FABA</name>
<accession>A0A392M6B2</accession>
<dbReference type="FunFam" id="3.30.420.10:FF:000219">
    <property type="entry name" value="Putative retroelement"/>
    <property type="match status" value="1"/>
</dbReference>
<dbReference type="PANTHER" id="PTHR37984">
    <property type="entry name" value="PROTEIN CBG26694"/>
    <property type="match status" value="1"/>
</dbReference>
<dbReference type="Pfam" id="PF24626">
    <property type="entry name" value="SH3_Tf2-1"/>
    <property type="match status" value="1"/>
</dbReference>
<dbReference type="InterPro" id="IPR005162">
    <property type="entry name" value="Retrotrans_gag_dom"/>
</dbReference>
<feature type="region of interest" description="Disordered" evidence="1">
    <location>
        <begin position="394"/>
        <end position="414"/>
    </location>
</feature>
<feature type="compositionally biased region" description="Polar residues" evidence="1">
    <location>
        <begin position="450"/>
        <end position="469"/>
    </location>
</feature>
<protein>
    <submittedName>
        <fullName evidence="3">Ty3/gypsy retrotransposon protein</fullName>
    </submittedName>
</protein>
<gene>
    <name evidence="3" type="ORF">A2U01_0003791</name>
</gene>
<dbReference type="EMBL" id="LXQA010004474">
    <property type="protein sequence ID" value="MCH82977.1"/>
    <property type="molecule type" value="Genomic_DNA"/>
</dbReference>
<comment type="caution">
    <text evidence="3">The sequence shown here is derived from an EMBL/GenBank/DDBJ whole genome shotgun (WGS) entry which is preliminary data.</text>
</comment>
<dbReference type="InterPro" id="IPR050951">
    <property type="entry name" value="Retrovirus_Pol_polyprotein"/>
</dbReference>
<dbReference type="InterPro" id="IPR012337">
    <property type="entry name" value="RNaseH-like_sf"/>
</dbReference>
<evidence type="ECO:0000259" key="2">
    <source>
        <dbReference type="PROSITE" id="PS50994"/>
    </source>
</evidence>
<dbReference type="GO" id="GO:0015074">
    <property type="term" value="P:DNA integration"/>
    <property type="evidence" value="ECO:0007669"/>
    <property type="project" value="InterPro"/>
</dbReference>